<dbReference type="InterPro" id="IPR025166">
    <property type="entry name" value="Integrase_DNA_bind_dom"/>
</dbReference>
<protein>
    <submittedName>
        <fullName evidence="10">Integrase family protein</fullName>
    </submittedName>
</protein>
<dbReference type="GO" id="GO:0015074">
    <property type="term" value="P:DNA integration"/>
    <property type="evidence" value="ECO:0007669"/>
    <property type="project" value="UniProtKB-KW"/>
</dbReference>
<dbReference type="Gene3D" id="3.30.160.390">
    <property type="entry name" value="Integrase, DNA-binding domain"/>
    <property type="match status" value="1"/>
</dbReference>
<evidence type="ECO:0000256" key="3">
    <source>
        <dbReference type="ARBA" id="ARBA00023125"/>
    </source>
</evidence>
<dbReference type="Proteomes" id="UP000019151">
    <property type="component" value="Chromosome"/>
</dbReference>
<dbReference type="PANTHER" id="PTHR30629:SF2">
    <property type="entry name" value="PROPHAGE INTEGRASE INTS-RELATED"/>
    <property type="match status" value="1"/>
</dbReference>
<evidence type="ECO:0000256" key="2">
    <source>
        <dbReference type="ARBA" id="ARBA00022908"/>
    </source>
</evidence>
<dbReference type="InterPro" id="IPR011010">
    <property type="entry name" value="DNA_brk_join_enz"/>
</dbReference>
<feature type="domain" description="Tyr recombinase" evidence="6">
    <location>
        <begin position="245"/>
        <end position="442"/>
    </location>
</feature>
<dbReference type="InterPro" id="IPR002104">
    <property type="entry name" value="Integrase_catalytic"/>
</dbReference>
<evidence type="ECO:0000256" key="1">
    <source>
        <dbReference type="ARBA" id="ARBA00008857"/>
    </source>
</evidence>
<evidence type="ECO:0000256" key="5">
    <source>
        <dbReference type="PROSITE-ProRule" id="PRU01248"/>
    </source>
</evidence>
<evidence type="ECO:0000313" key="9">
    <source>
        <dbReference type="EMBL" id="AHG87572.1"/>
    </source>
</evidence>
<proteinExistence type="inferred from homology"/>
<gene>
    <name evidence="8" type="ORF">J421_0011</name>
    <name evidence="9" type="ORF">J421_0034</name>
    <name evidence="10" type="ORF">J421_0056</name>
</gene>
<evidence type="ECO:0000259" key="7">
    <source>
        <dbReference type="PROSITE" id="PS51900"/>
    </source>
</evidence>
<dbReference type="PROSITE" id="PS51898">
    <property type="entry name" value="TYR_RECOMBINASE"/>
    <property type="match status" value="1"/>
</dbReference>
<dbReference type="EMBL" id="CP007127">
    <property type="protein sequence ID" value="AHG87572.1"/>
    <property type="molecule type" value="Genomic_DNA"/>
</dbReference>
<dbReference type="PATRIC" id="fig|861299.3.peg.10"/>
<dbReference type="KEGG" id="gba:J421_0056"/>
<evidence type="ECO:0000313" key="8">
    <source>
        <dbReference type="EMBL" id="AHG87549.1"/>
    </source>
</evidence>
<dbReference type="SUPFAM" id="SSF56349">
    <property type="entry name" value="DNA breaking-rejoining enzymes"/>
    <property type="match status" value="1"/>
</dbReference>
<name>W0RDY3_9BACT</name>
<dbReference type="GO" id="GO:0006310">
    <property type="term" value="P:DNA recombination"/>
    <property type="evidence" value="ECO:0007669"/>
    <property type="project" value="UniProtKB-KW"/>
</dbReference>
<dbReference type="Pfam" id="PF00589">
    <property type="entry name" value="Phage_integrase"/>
    <property type="match status" value="1"/>
</dbReference>
<organism evidence="10 11">
    <name type="scientific">Gemmatirosa kalamazoonensis</name>
    <dbReference type="NCBI Taxonomy" id="861299"/>
    <lineage>
        <taxon>Bacteria</taxon>
        <taxon>Pseudomonadati</taxon>
        <taxon>Gemmatimonadota</taxon>
        <taxon>Gemmatimonadia</taxon>
        <taxon>Gemmatimonadales</taxon>
        <taxon>Gemmatimonadaceae</taxon>
        <taxon>Gemmatirosa</taxon>
    </lineage>
</organism>
<dbReference type="RefSeq" id="WP_025409140.1">
    <property type="nucleotide sequence ID" value="NZ_CP007127.1"/>
</dbReference>
<dbReference type="AlphaFoldDB" id="W0RDY3"/>
<dbReference type="OrthoDB" id="7615137at2"/>
<dbReference type="EMBL" id="CP007127">
    <property type="protein sequence ID" value="AHG87549.1"/>
    <property type="molecule type" value="Genomic_DNA"/>
</dbReference>
<feature type="domain" description="Core-binding (CB)" evidence="7">
    <location>
        <begin position="117"/>
        <end position="197"/>
    </location>
</feature>
<dbReference type="InterPro" id="IPR013762">
    <property type="entry name" value="Integrase-like_cat_sf"/>
</dbReference>
<dbReference type="PROSITE" id="PS51900">
    <property type="entry name" value="CB"/>
    <property type="match status" value="1"/>
</dbReference>
<evidence type="ECO:0000256" key="4">
    <source>
        <dbReference type="ARBA" id="ARBA00023172"/>
    </source>
</evidence>
<dbReference type="InterPro" id="IPR010998">
    <property type="entry name" value="Integrase_recombinase_N"/>
</dbReference>
<dbReference type="Proteomes" id="UP000019151">
    <property type="component" value="Extrachromosomal Element ECE"/>
</dbReference>
<comment type="similarity">
    <text evidence="1">Belongs to the 'phage' integrase family.</text>
</comment>
<dbReference type="EMBL" id="CP007128">
    <property type="protein sequence ID" value="AHG87593.1"/>
    <property type="molecule type" value="Genomic_DNA"/>
</dbReference>
<keyword evidence="2" id="KW-0229">DNA integration</keyword>
<keyword evidence="11" id="KW-1185">Reference proteome</keyword>
<dbReference type="eggNOG" id="COG0582">
    <property type="taxonomic scope" value="Bacteria"/>
</dbReference>
<dbReference type="InterPro" id="IPR053876">
    <property type="entry name" value="Phage_int_M"/>
</dbReference>
<dbReference type="InterPro" id="IPR044068">
    <property type="entry name" value="CB"/>
</dbReference>
<evidence type="ECO:0000313" key="10">
    <source>
        <dbReference type="EMBL" id="AHG87593.1"/>
    </source>
</evidence>
<keyword evidence="3 5" id="KW-0238">DNA-binding</keyword>
<dbReference type="InterPro" id="IPR038488">
    <property type="entry name" value="Integrase_DNA-bd_sf"/>
</dbReference>
<reference evidence="10" key="1">
    <citation type="submission" date="2013-12" db="EMBL/GenBank/DDBJ databases">
        <authorList>
            <person name="DeBruyn J.M."/>
            <person name="Radosevich M."/>
            <person name="Wommack K.Eric."/>
            <person name="Polson S."/>
            <person name="Hauser L.J."/>
            <person name="Fawaz M.N."/>
            <person name="Korlach J."/>
            <person name="Tsai Y.-C."/>
        </authorList>
    </citation>
    <scope>NUCLEOTIDE SEQUENCE</scope>
    <source>
        <strain evidence="10">KBS708</strain>
    </source>
</reference>
<evidence type="ECO:0000313" key="11">
    <source>
        <dbReference type="Proteomes" id="UP000019151"/>
    </source>
</evidence>
<dbReference type="HOGENOM" id="CLU_027562_17_7_0"/>
<dbReference type="GO" id="GO:0003677">
    <property type="term" value="F:DNA binding"/>
    <property type="evidence" value="ECO:0007669"/>
    <property type="project" value="UniProtKB-UniRule"/>
</dbReference>
<sequence length="469" mass="50989">MPTLARPLTKRTIDATAPQPSRDVFLWDGGDGAVKGFGLRVRPSGRKTFVFQYDDVGGRTRRLTLGEFGPMTVDQARAAARDAYAAAVAARRDPAVRDPATRAKAAKVEARAERLAPTVRDLATRYLEDRARKGKRARTIAQFTDIVERLIAPKLGARKLQDVTRRDVAQLHHELGDRPYMANRVLTVLHAMFAYAEREELRPAHTNPAAHIERYPERSRARGVPDAQYAAIGTALRRAAADGLRLPPELRAPSQRPAVAKRAAREAAGLKVRPVRPTPWDPRLVALFRFLALSGWRESEARALRWADVDLARGVATLQETKSGKSVRPLGAAAIAVLRGLEADAGSPYVFPGARPVTPARPARPRSRPGTEWAIVRHAAGLGMAKDGALTLHGLRHGFTTVARGLGYGDHVIAVLIGHTVGSTMTSRYGAVPDVLVRKAADDVAREIAALLDADLTPAKVLPITRREA</sequence>
<dbReference type="InterPro" id="IPR050808">
    <property type="entry name" value="Phage_Integrase"/>
</dbReference>
<dbReference type="Pfam" id="PF22022">
    <property type="entry name" value="Phage_int_M"/>
    <property type="match status" value="1"/>
</dbReference>
<dbReference type="PANTHER" id="PTHR30629">
    <property type="entry name" value="PROPHAGE INTEGRASE"/>
    <property type="match status" value="1"/>
</dbReference>
<reference evidence="10 11" key="2">
    <citation type="journal article" date="2014" name="Genome Announc.">
        <title>Genome Sequence and Methylome of Soil Bacterium Gemmatirosa kalamazoonensis KBS708T, a Member of the Rarely Cultivated Gemmatimonadetes Phylum.</title>
        <authorList>
            <person name="Debruyn J.M."/>
            <person name="Radosevich M."/>
            <person name="Wommack K.E."/>
            <person name="Polson S.W."/>
            <person name="Hauser L.J."/>
            <person name="Fawaz M.N."/>
            <person name="Korlach J."/>
            <person name="Tsai Y.C."/>
        </authorList>
    </citation>
    <scope>NUCLEOTIDE SEQUENCE [LARGE SCALE GENOMIC DNA]</scope>
    <source>
        <strain evidence="10 11">KBS708</strain>
    </source>
</reference>
<dbReference type="STRING" id="861299.J421_0011"/>
<dbReference type="InParanoid" id="W0RDY3"/>
<dbReference type="Pfam" id="PF13356">
    <property type="entry name" value="Arm-DNA-bind_3"/>
    <property type="match status" value="1"/>
</dbReference>
<keyword evidence="4" id="KW-0233">DNA recombination</keyword>
<evidence type="ECO:0000259" key="6">
    <source>
        <dbReference type="PROSITE" id="PS51898"/>
    </source>
</evidence>
<accession>W0RDY3</accession>
<dbReference type="Gene3D" id="1.10.443.10">
    <property type="entry name" value="Intergrase catalytic core"/>
    <property type="match status" value="1"/>
</dbReference>
<dbReference type="Gene3D" id="1.10.150.130">
    <property type="match status" value="1"/>
</dbReference>